<protein>
    <submittedName>
        <fullName evidence="2">Glycosyltransferase</fullName>
        <ecNumber evidence="2">2.4.-.-</ecNumber>
    </submittedName>
</protein>
<evidence type="ECO:0000256" key="1">
    <source>
        <dbReference type="SAM" id="MobiDB-lite"/>
    </source>
</evidence>
<dbReference type="Pfam" id="PF13692">
    <property type="entry name" value="Glyco_trans_1_4"/>
    <property type="match status" value="1"/>
</dbReference>
<organism evidence="2 3">
    <name type="scientific">Kineosporia babensis</name>
    <dbReference type="NCBI Taxonomy" id="499548"/>
    <lineage>
        <taxon>Bacteria</taxon>
        <taxon>Bacillati</taxon>
        <taxon>Actinomycetota</taxon>
        <taxon>Actinomycetes</taxon>
        <taxon>Kineosporiales</taxon>
        <taxon>Kineosporiaceae</taxon>
        <taxon>Kineosporia</taxon>
    </lineage>
</organism>
<dbReference type="GO" id="GO:0016757">
    <property type="term" value="F:glycosyltransferase activity"/>
    <property type="evidence" value="ECO:0007669"/>
    <property type="project" value="UniProtKB-KW"/>
</dbReference>
<dbReference type="AlphaFoldDB" id="A0A9X1NFI9"/>
<dbReference type="SUPFAM" id="SSF53756">
    <property type="entry name" value="UDP-Glycosyltransferase/glycogen phosphorylase"/>
    <property type="match status" value="1"/>
</dbReference>
<feature type="region of interest" description="Disordered" evidence="1">
    <location>
        <begin position="54"/>
        <end position="77"/>
    </location>
</feature>
<gene>
    <name evidence="2" type="ORF">LR394_17135</name>
</gene>
<keyword evidence="2" id="KW-0328">Glycosyltransferase</keyword>
<sequence>MPTTNSPTPGAAGVPRCLLVTKEFSATPTSGGTLRTLAILETLSTRYDTTVVSPDGVVAKGPGRPLEEHPGRSSGGDLLRQLRTAARYKSLSGLRTGGSKLLDNLWNGAEGRYDVAVIDHTALAGLADEVAAGADQIVVSMHNIESDLMNQRARLATSAKDKVAMNAEVRLLRHLEAHVADRYPVMVCTEADARALNPKRGTIVCRNGIFAGQVTPSGNRPANSMVFSGALDWEPNIDGVVWFSEKVWPLIRAQIPEATVTVAGRNPGKAVTEACAPDGITLLANPPVMSAVLDAHVLGIVPLLSGGGSRIKILEYLGAGIDIVSTDVGASGLEDIPSELVDRLKIDPQLFADTVVARLRSPRDTSALAQDWVRKHYSWDVTLQPMLDFLGH</sequence>
<comment type="caution">
    <text evidence="2">The sequence shown here is derived from an EMBL/GenBank/DDBJ whole genome shotgun (WGS) entry which is preliminary data.</text>
</comment>
<name>A0A9X1NFI9_9ACTN</name>
<accession>A0A9X1NFI9</accession>
<reference evidence="2" key="1">
    <citation type="submission" date="2021-11" db="EMBL/GenBank/DDBJ databases">
        <title>Streptomyces corallinus and Kineosporia corallina sp. nov., two new coral-derived marine actinobacteria.</title>
        <authorList>
            <person name="Buangrab K."/>
            <person name="Sutthacheep M."/>
            <person name="Yeemin T."/>
            <person name="Harunari E."/>
            <person name="Igarashi Y."/>
            <person name="Sripreechasak P."/>
            <person name="Kanchanasin P."/>
            <person name="Tanasupawat S."/>
            <person name="Phongsopitanun W."/>
        </authorList>
    </citation>
    <scope>NUCLEOTIDE SEQUENCE</scope>
    <source>
        <strain evidence="2">JCM 31032</strain>
    </source>
</reference>
<dbReference type="Gene3D" id="3.40.50.2000">
    <property type="entry name" value="Glycogen Phosphorylase B"/>
    <property type="match status" value="1"/>
</dbReference>
<dbReference type="Proteomes" id="UP001138997">
    <property type="component" value="Unassembled WGS sequence"/>
</dbReference>
<keyword evidence="2" id="KW-0808">Transferase</keyword>
<keyword evidence="3" id="KW-1185">Reference proteome</keyword>
<evidence type="ECO:0000313" key="2">
    <source>
        <dbReference type="EMBL" id="MCD5312634.1"/>
    </source>
</evidence>
<proteinExistence type="predicted"/>
<dbReference type="EMBL" id="JAJOMB010000008">
    <property type="protein sequence ID" value="MCD5312634.1"/>
    <property type="molecule type" value="Genomic_DNA"/>
</dbReference>
<dbReference type="RefSeq" id="WP_231443056.1">
    <property type="nucleotide sequence ID" value="NZ_JAJOMB010000008.1"/>
</dbReference>
<dbReference type="EC" id="2.4.-.-" evidence="2"/>
<evidence type="ECO:0000313" key="3">
    <source>
        <dbReference type="Proteomes" id="UP001138997"/>
    </source>
</evidence>